<dbReference type="Proteomes" id="UP000702954">
    <property type="component" value="Unassembled WGS sequence"/>
</dbReference>
<evidence type="ECO:0000313" key="5">
    <source>
        <dbReference type="Proteomes" id="UP000702954"/>
    </source>
</evidence>
<gene>
    <name evidence="3" type="ORF">EDD74_11191</name>
    <name evidence="2" type="ORF">FAEUMB_21050</name>
</gene>
<evidence type="ECO:0008006" key="6">
    <source>
        <dbReference type="Google" id="ProtNLM"/>
    </source>
</evidence>
<evidence type="ECO:0000256" key="1">
    <source>
        <dbReference type="SAM" id="SignalP"/>
    </source>
</evidence>
<dbReference type="Proteomes" id="UP000294613">
    <property type="component" value="Unassembled WGS sequence"/>
</dbReference>
<evidence type="ECO:0000313" key="4">
    <source>
        <dbReference type="Proteomes" id="UP000294613"/>
    </source>
</evidence>
<proteinExistence type="predicted"/>
<feature type="chain" id="PRO_5039003579" description="Lipoprotein" evidence="1">
    <location>
        <begin position="25"/>
        <end position="159"/>
    </location>
</feature>
<sequence>MRKKYFKVMLAVFFLVLCMLGTTACSSKESEDSGVIGKGKRIFEETISPNKDYVENEKDVVYHTVEIYQNSDNVIIVTSKSTSAFFKPLQYEVESDTSITKSDIDVEWTTSMGNPDPTKEDQLHIACVSVSQNGKLLDKRKINFANGAFEIIEDVIESK</sequence>
<keyword evidence="1" id="KW-0732">Signal</keyword>
<reference evidence="3 4" key="2">
    <citation type="submission" date="2019-03" db="EMBL/GenBank/DDBJ databases">
        <title>Genomic Encyclopedia of Type Strains, Phase IV (KMG-IV): sequencing the most valuable type-strain genomes for metagenomic binning, comparative biology and taxonomic classification.</title>
        <authorList>
            <person name="Goeker M."/>
        </authorList>
    </citation>
    <scope>NUCLEOTIDE SEQUENCE [LARGE SCALE GENOMIC DNA]</scope>
    <source>
        <strain evidence="3 4">DSM 103426</strain>
    </source>
</reference>
<dbReference type="EMBL" id="BHEO01000008">
    <property type="protein sequence ID" value="GBU05564.1"/>
    <property type="molecule type" value="Genomic_DNA"/>
</dbReference>
<keyword evidence="5" id="KW-1185">Reference proteome</keyword>
<protein>
    <recommendedName>
        <fullName evidence="6">Lipoprotein</fullName>
    </recommendedName>
</protein>
<dbReference type="EMBL" id="SLZV01000011">
    <property type="protein sequence ID" value="TCS68146.1"/>
    <property type="molecule type" value="Genomic_DNA"/>
</dbReference>
<accession>A0A4R3JQU3</accession>
<evidence type="ECO:0000313" key="3">
    <source>
        <dbReference type="EMBL" id="TCS68146.1"/>
    </source>
</evidence>
<feature type="signal peptide" evidence="1">
    <location>
        <begin position="1"/>
        <end position="24"/>
    </location>
</feature>
<comment type="caution">
    <text evidence="3">The sequence shown here is derived from an EMBL/GenBank/DDBJ whole genome shotgun (WGS) entry which is preliminary data.</text>
</comment>
<organism evidence="3 4">
    <name type="scientific">Faecalimonas umbilicata</name>
    <dbReference type="NCBI Taxonomy" id="1912855"/>
    <lineage>
        <taxon>Bacteria</taxon>
        <taxon>Bacillati</taxon>
        <taxon>Bacillota</taxon>
        <taxon>Clostridia</taxon>
        <taxon>Lachnospirales</taxon>
        <taxon>Lachnospiraceae</taxon>
        <taxon>Faecalimonas</taxon>
    </lineage>
</organism>
<dbReference type="PROSITE" id="PS51257">
    <property type="entry name" value="PROKAR_LIPOPROTEIN"/>
    <property type="match status" value="1"/>
</dbReference>
<dbReference type="RefSeq" id="WP_116441880.1">
    <property type="nucleotide sequence ID" value="NZ_BHEO01000008.1"/>
</dbReference>
<evidence type="ECO:0000313" key="2">
    <source>
        <dbReference type="EMBL" id="GBU05564.1"/>
    </source>
</evidence>
<name>A0A4R3JQU3_9FIRM</name>
<dbReference type="AlphaFoldDB" id="A0A4R3JQU3"/>
<reference evidence="2 5" key="1">
    <citation type="journal article" date="2018" name="Int. J. Syst. Evol. Microbiol.">
        <title>Draft Genome Sequence of Faecalimonas umbilicata JCM 30896T, an Acetate-Producing Bacterium Isolated from Human Feces.</title>
        <authorList>
            <person name="Sakamoto M."/>
            <person name="Ikeyama N."/>
            <person name="Yuki M."/>
            <person name="Ohkuma M."/>
        </authorList>
    </citation>
    <scope>NUCLEOTIDE SEQUENCE [LARGE SCALE GENOMIC DNA]</scope>
    <source>
        <strain evidence="2 5">EGH7</strain>
    </source>
</reference>